<feature type="compositionally biased region" description="Polar residues" evidence="2">
    <location>
        <begin position="358"/>
        <end position="368"/>
    </location>
</feature>
<sequence length="446" mass="49788">MIMTMTRPEFWSCLTQTCAQSTETEASTRVLSVPEVPSSNLSPLCVDCSTCKLRMVSCECCQLLLAVEKEVDGVLLCRRCGFLSVLDVKLRGLVQLPPVSRIFLNHFTPSVSEIVRLEAQYTEWIERAKAYEANSASPGASESARKRQRVIAHDGNVPIQVRVSQELKDEKRKLETELQASRAKWKALLDEAASEKTSTAELQALQQNFSATHLNILRIMYQTSMQTAELHELVTQIERFLLHQSTIVKAKYDVLSSVRSCSQVDVLKRMDTNIPDVITSGHGRNETSVDDKSTTDAIEVVKQLTNAQLRHSHREFERIARPYLQLVGVANKHLFALYNAAQSIAKMEATQMERDGSTRSNGGVNTPSPSLPLMPENSRKRRLFGGGGHAVSPSGGDLSRVQHDLELRHRISEISKKVELWRSLSWTIGSTCVLTLIELSQAQQST</sequence>
<proteinExistence type="predicted"/>
<dbReference type="Proteomes" id="UP000794436">
    <property type="component" value="Unassembled WGS sequence"/>
</dbReference>
<protein>
    <submittedName>
        <fullName evidence="3">Uncharacterized protein</fullName>
    </submittedName>
</protein>
<gene>
    <name evidence="3" type="ORF">Poli38472_013016</name>
</gene>
<accession>A0A8K1FKP0</accession>
<name>A0A8K1FKP0_PYTOL</name>
<feature type="coiled-coil region" evidence="1">
    <location>
        <begin position="164"/>
        <end position="191"/>
    </location>
</feature>
<keyword evidence="1" id="KW-0175">Coiled coil</keyword>
<feature type="region of interest" description="Disordered" evidence="2">
    <location>
        <begin position="353"/>
        <end position="376"/>
    </location>
</feature>
<evidence type="ECO:0000256" key="2">
    <source>
        <dbReference type="SAM" id="MobiDB-lite"/>
    </source>
</evidence>
<reference evidence="3" key="1">
    <citation type="submission" date="2019-03" db="EMBL/GenBank/DDBJ databases">
        <title>Long read genome sequence of the mycoparasitic Pythium oligandrum ATCC 38472 isolated from sugarbeet rhizosphere.</title>
        <authorList>
            <person name="Gaulin E."/>
        </authorList>
    </citation>
    <scope>NUCLEOTIDE SEQUENCE</scope>
    <source>
        <strain evidence="3">ATCC 38472_TT</strain>
    </source>
</reference>
<dbReference type="OrthoDB" id="167173at2759"/>
<evidence type="ECO:0000256" key="1">
    <source>
        <dbReference type="SAM" id="Coils"/>
    </source>
</evidence>
<comment type="caution">
    <text evidence="3">The sequence shown here is derived from an EMBL/GenBank/DDBJ whole genome shotgun (WGS) entry which is preliminary data.</text>
</comment>
<keyword evidence="4" id="KW-1185">Reference proteome</keyword>
<dbReference type="AlphaFoldDB" id="A0A8K1FKP0"/>
<dbReference type="EMBL" id="SPLM01000040">
    <property type="protein sequence ID" value="TMW64394.1"/>
    <property type="molecule type" value="Genomic_DNA"/>
</dbReference>
<evidence type="ECO:0000313" key="4">
    <source>
        <dbReference type="Proteomes" id="UP000794436"/>
    </source>
</evidence>
<evidence type="ECO:0000313" key="3">
    <source>
        <dbReference type="EMBL" id="TMW64394.1"/>
    </source>
</evidence>
<organism evidence="3 4">
    <name type="scientific">Pythium oligandrum</name>
    <name type="common">Mycoparasitic fungus</name>
    <dbReference type="NCBI Taxonomy" id="41045"/>
    <lineage>
        <taxon>Eukaryota</taxon>
        <taxon>Sar</taxon>
        <taxon>Stramenopiles</taxon>
        <taxon>Oomycota</taxon>
        <taxon>Peronosporomycetes</taxon>
        <taxon>Pythiales</taxon>
        <taxon>Pythiaceae</taxon>
        <taxon>Pythium</taxon>
    </lineage>
</organism>